<dbReference type="PROSITE" id="PS51186">
    <property type="entry name" value="GNAT"/>
    <property type="match status" value="1"/>
</dbReference>
<dbReference type="GO" id="GO:0008080">
    <property type="term" value="F:N-acetyltransferase activity"/>
    <property type="evidence" value="ECO:0007669"/>
    <property type="project" value="InterPro"/>
</dbReference>
<dbReference type="InterPro" id="IPR016181">
    <property type="entry name" value="Acyl_CoA_acyltransferase"/>
</dbReference>
<evidence type="ECO:0000256" key="1">
    <source>
        <dbReference type="ARBA" id="ARBA00022679"/>
    </source>
</evidence>
<name>W8W082_9FLAO</name>
<keyword evidence="1 3" id="KW-0808">Transferase</keyword>
<feature type="domain" description="N-acetyltransferase" evidence="2">
    <location>
        <begin position="1"/>
        <end position="159"/>
    </location>
</feature>
<evidence type="ECO:0000259" key="2">
    <source>
        <dbReference type="PROSITE" id="PS51186"/>
    </source>
</evidence>
<reference evidence="3 4" key="1">
    <citation type="journal article" date="2014" name="Proc. Natl. Acad. Sci. U.S.A.">
        <title>Functional characterization of flavobacteria rhodopsins reveals a unique class of light-driven chloride pump in bacteria.</title>
        <authorList>
            <person name="Yoshizawa S."/>
            <person name="Kumagai Y."/>
            <person name="Kim H."/>
            <person name="Ogura Y."/>
            <person name="Hayashi T."/>
            <person name="Iwasaki W."/>
            <person name="DeLong E.F."/>
            <person name="Kogure K."/>
        </authorList>
    </citation>
    <scope>NUCLEOTIDE SEQUENCE [LARGE SCALE GENOMIC DNA]</scope>
    <source>
        <strain evidence="3 4">S1-08</strain>
    </source>
</reference>
<dbReference type="InterPro" id="IPR000182">
    <property type="entry name" value="GNAT_dom"/>
</dbReference>
<keyword evidence="4" id="KW-1185">Reference proteome</keyword>
<evidence type="ECO:0000313" key="4">
    <source>
        <dbReference type="Proteomes" id="UP000031760"/>
    </source>
</evidence>
<dbReference type="SUPFAM" id="SSF55729">
    <property type="entry name" value="Acyl-CoA N-acyltransferases (Nat)"/>
    <property type="match status" value="1"/>
</dbReference>
<dbReference type="PANTHER" id="PTHR13947">
    <property type="entry name" value="GNAT FAMILY N-ACETYLTRANSFERASE"/>
    <property type="match status" value="1"/>
</dbReference>
<dbReference type="RefSeq" id="WP_041496396.1">
    <property type="nucleotide sequence ID" value="NZ_AP014548.1"/>
</dbReference>
<dbReference type="AlphaFoldDB" id="W8W082"/>
<evidence type="ECO:0000313" key="3">
    <source>
        <dbReference type="EMBL" id="BAO55871.1"/>
    </source>
</evidence>
<dbReference type="OrthoDB" id="5419426at2"/>
<organism evidence="3 4">
    <name type="scientific">Nonlabens marinus S1-08</name>
    <dbReference type="NCBI Taxonomy" id="1454201"/>
    <lineage>
        <taxon>Bacteria</taxon>
        <taxon>Pseudomonadati</taxon>
        <taxon>Bacteroidota</taxon>
        <taxon>Flavobacteriia</taxon>
        <taxon>Flavobacteriales</taxon>
        <taxon>Flavobacteriaceae</taxon>
        <taxon>Nonlabens</taxon>
    </lineage>
</organism>
<dbReference type="HOGENOM" id="CLU_013985_11_2_10"/>
<dbReference type="EMBL" id="AP014548">
    <property type="protein sequence ID" value="BAO55871.1"/>
    <property type="molecule type" value="Genomic_DNA"/>
</dbReference>
<dbReference type="KEGG" id="nmf:NMS_1862"/>
<dbReference type="Pfam" id="PF00583">
    <property type="entry name" value="Acetyltransf_1"/>
    <property type="match status" value="1"/>
</dbReference>
<protein>
    <submittedName>
        <fullName evidence="3">Uncharacterized acetyltransferase YjgM</fullName>
    </submittedName>
</protein>
<dbReference type="InterPro" id="IPR050769">
    <property type="entry name" value="NAT_camello-type"/>
</dbReference>
<dbReference type="Proteomes" id="UP000031760">
    <property type="component" value="Chromosome"/>
</dbReference>
<sequence>MKIRKIHPDDNPTVRDIIQQTILEHNAPKVGTAYSDAATQSMYAAYQKPRAAYFVVENEGKIYGGAGIAALDNFDGNTCELQKMYFLPEARGKGYGKQLIERCLETARSFKYEQVYLETMDNMYDAQGLYKRVGFELLTQPLGNTGHYSCPVQMIKKIKDE</sequence>
<accession>W8W082</accession>
<dbReference type="Gene3D" id="3.40.630.30">
    <property type="match status" value="1"/>
</dbReference>
<dbReference type="CDD" id="cd04301">
    <property type="entry name" value="NAT_SF"/>
    <property type="match status" value="1"/>
</dbReference>
<gene>
    <name evidence="3" type="ORF">NMS_1862</name>
</gene>
<dbReference type="PANTHER" id="PTHR13947:SF37">
    <property type="entry name" value="LD18367P"/>
    <property type="match status" value="1"/>
</dbReference>
<proteinExistence type="predicted"/>
<dbReference type="STRING" id="1454201.NMS_1862"/>